<dbReference type="AlphaFoldDB" id="A0AAW0R795"/>
<dbReference type="Proteomes" id="UP001392437">
    <property type="component" value="Unassembled WGS sequence"/>
</dbReference>
<evidence type="ECO:0000313" key="2">
    <source>
        <dbReference type="Proteomes" id="UP001392437"/>
    </source>
</evidence>
<reference evidence="1 2" key="1">
    <citation type="submission" date="2023-01" db="EMBL/GenBank/DDBJ databases">
        <title>Analysis of 21 Apiospora genomes using comparative genomics revels a genus with tremendous synthesis potential of carbohydrate active enzymes and secondary metabolites.</title>
        <authorList>
            <person name="Sorensen T."/>
        </authorList>
    </citation>
    <scope>NUCLEOTIDE SEQUENCE [LARGE SCALE GENOMIC DNA]</scope>
    <source>
        <strain evidence="1 2">CBS 117206</strain>
    </source>
</reference>
<protein>
    <submittedName>
        <fullName evidence="1">Uncharacterized protein</fullName>
    </submittedName>
</protein>
<accession>A0AAW0R795</accession>
<organism evidence="1 2">
    <name type="scientific">Apiospora kogelbergensis</name>
    <dbReference type="NCBI Taxonomy" id="1337665"/>
    <lineage>
        <taxon>Eukaryota</taxon>
        <taxon>Fungi</taxon>
        <taxon>Dikarya</taxon>
        <taxon>Ascomycota</taxon>
        <taxon>Pezizomycotina</taxon>
        <taxon>Sordariomycetes</taxon>
        <taxon>Xylariomycetidae</taxon>
        <taxon>Amphisphaeriales</taxon>
        <taxon>Apiosporaceae</taxon>
        <taxon>Apiospora</taxon>
    </lineage>
</organism>
<dbReference type="EMBL" id="JAQQWP010000002">
    <property type="protein sequence ID" value="KAK8129734.1"/>
    <property type="molecule type" value="Genomic_DNA"/>
</dbReference>
<gene>
    <name evidence="1" type="ORF">PG999_002114</name>
</gene>
<comment type="caution">
    <text evidence="1">The sequence shown here is derived from an EMBL/GenBank/DDBJ whole genome shotgun (WGS) entry which is preliminary data.</text>
</comment>
<name>A0AAW0R795_9PEZI</name>
<evidence type="ECO:0000313" key="1">
    <source>
        <dbReference type="EMBL" id="KAK8129734.1"/>
    </source>
</evidence>
<keyword evidence="2" id="KW-1185">Reference proteome</keyword>
<sequence>MQSKHERHLFGVLLGMRQDTAGSAGPRRVLSGLANLVRHLGRLLSEPAAAAGRERVGCASRLGSAAKDTRHLVRDGGGDAARLLTQLAVAAAVGARHYRVVATGGAGALESLRYLICRRVQNLHRRLAEVAFALLVGARRQRVGDAATGSGVARAAGAKAHGASIIWLEGLLHRIHNGLIA</sequence>
<proteinExistence type="predicted"/>